<dbReference type="EMBL" id="CP136893">
    <property type="protein sequence ID" value="WOL05121.1"/>
    <property type="molecule type" value="Genomic_DNA"/>
</dbReference>
<dbReference type="Proteomes" id="UP001327560">
    <property type="component" value="Chromosome 4"/>
</dbReference>
<evidence type="ECO:0000313" key="1">
    <source>
        <dbReference type="EMBL" id="WOL05121.1"/>
    </source>
</evidence>
<sequence>MWMWTGKLVSRHTDDRLGWNRAGKTLRQRNRLGDALRKPFDKKEYEGMISDIGIWKPVVNYRHPRDDSIPYATGQLGLSYLDHYPGAGAGAVADELEPADIVHL</sequence>
<name>A0AAQ3QA57_9LILI</name>
<dbReference type="AlphaFoldDB" id="A0AAQ3QA57"/>
<gene>
    <name evidence="1" type="ORF">Cni_G13844</name>
</gene>
<keyword evidence="2" id="KW-1185">Reference proteome</keyword>
<accession>A0AAQ3QA57</accession>
<reference evidence="1 2" key="1">
    <citation type="submission" date="2023-10" db="EMBL/GenBank/DDBJ databases">
        <title>Chromosome-scale genome assembly provides insights into flower coloration mechanisms of Canna indica.</title>
        <authorList>
            <person name="Li C."/>
        </authorList>
    </citation>
    <scope>NUCLEOTIDE SEQUENCE [LARGE SCALE GENOMIC DNA]</scope>
    <source>
        <tissue evidence="1">Flower</tissue>
    </source>
</reference>
<dbReference type="PANTHER" id="PTHR34194:SF25">
    <property type="entry name" value="OS05G0423200 PROTEIN"/>
    <property type="match status" value="1"/>
</dbReference>
<proteinExistence type="predicted"/>
<organism evidence="1 2">
    <name type="scientific">Canna indica</name>
    <name type="common">Indian-shot</name>
    <dbReference type="NCBI Taxonomy" id="4628"/>
    <lineage>
        <taxon>Eukaryota</taxon>
        <taxon>Viridiplantae</taxon>
        <taxon>Streptophyta</taxon>
        <taxon>Embryophyta</taxon>
        <taxon>Tracheophyta</taxon>
        <taxon>Spermatophyta</taxon>
        <taxon>Magnoliopsida</taxon>
        <taxon>Liliopsida</taxon>
        <taxon>Zingiberales</taxon>
        <taxon>Cannaceae</taxon>
        <taxon>Canna</taxon>
    </lineage>
</organism>
<protein>
    <submittedName>
        <fullName evidence="1">Uncharacterized protein</fullName>
    </submittedName>
</protein>
<dbReference type="PANTHER" id="PTHR34194">
    <property type="entry name" value="F14J8.16 PROTEIN"/>
    <property type="match status" value="1"/>
</dbReference>
<evidence type="ECO:0000313" key="2">
    <source>
        <dbReference type="Proteomes" id="UP001327560"/>
    </source>
</evidence>